<dbReference type="Proteomes" id="UP000192591">
    <property type="component" value="Unassembled WGS sequence"/>
</dbReference>
<dbReference type="GO" id="GO:0033388">
    <property type="term" value="P:putrescine biosynthetic process from arginine"/>
    <property type="evidence" value="ECO:0007669"/>
    <property type="project" value="TreeGrafter"/>
</dbReference>
<dbReference type="PROSITE" id="PS01227">
    <property type="entry name" value="UPF0012"/>
    <property type="match status" value="1"/>
</dbReference>
<dbReference type="PANTHER" id="PTHR43674">
    <property type="entry name" value="NITRILASE C965.09-RELATED"/>
    <property type="match status" value="1"/>
</dbReference>
<dbReference type="SUPFAM" id="SSF56317">
    <property type="entry name" value="Carbon-nitrogen hydrolase"/>
    <property type="match status" value="1"/>
</dbReference>
<dbReference type="STRING" id="1962155.B1813_04810"/>
<dbReference type="InterPro" id="IPR036526">
    <property type="entry name" value="C-N_Hydrolase_sf"/>
</dbReference>
<dbReference type="InterPro" id="IPR003010">
    <property type="entry name" value="C-N_Hydrolase"/>
</dbReference>
<evidence type="ECO:0000256" key="2">
    <source>
        <dbReference type="ARBA" id="ARBA00022801"/>
    </source>
</evidence>
<feature type="domain" description="CN hydrolase" evidence="4">
    <location>
        <begin position="2"/>
        <end position="241"/>
    </location>
</feature>
<evidence type="ECO:0000259" key="4">
    <source>
        <dbReference type="PROSITE" id="PS50263"/>
    </source>
</evidence>
<dbReference type="PROSITE" id="PS50263">
    <property type="entry name" value="CN_HYDROLASE"/>
    <property type="match status" value="1"/>
</dbReference>
<dbReference type="Pfam" id="PF00795">
    <property type="entry name" value="CN_hydrolase"/>
    <property type="match status" value="1"/>
</dbReference>
<keyword evidence="6" id="KW-1185">Reference proteome</keyword>
<dbReference type="RefSeq" id="WP_176218222.1">
    <property type="nucleotide sequence ID" value="NZ_MWIH01000003.1"/>
</dbReference>
<dbReference type="InterPro" id="IPR050345">
    <property type="entry name" value="Aliph_Amidase/BUP"/>
</dbReference>
<gene>
    <name evidence="5" type="ORF">B1813_04810</name>
</gene>
<comment type="similarity">
    <text evidence="1">Belongs to the carbon-nitrogen hydrolase superfamily. NIT1/NIT2 family.</text>
</comment>
<dbReference type="AlphaFoldDB" id="A0A1V9A9P3"/>
<keyword evidence="2 5" id="KW-0378">Hydrolase</keyword>
<proteinExistence type="inferred from homology"/>
<organism evidence="5 6">
    <name type="scientific">Saccharomonospora piscinae</name>
    <dbReference type="NCBI Taxonomy" id="687388"/>
    <lineage>
        <taxon>Bacteria</taxon>
        <taxon>Bacillati</taxon>
        <taxon>Actinomycetota</taxon>
        <taxon>Actinomycetes</taxon>
        <taxon>Pseudonocardiales</taxon>
        <taxon>Pseudonocardiaceae</taxon>
        <taxon>Saccharomonospora</taxon>
    </lineage>
</organism>
<comment type="caution">
    <text evidence="5">The sequence shown here is derived from an EMBL/GenBank/DDBJ whole genome shotgun (WGS) entry which is preliminary data.</text>
</comment>
<dbReference type="Gene3D" id="3.60.110.10">
    <property type="entry name" value="Carbon-nitrogen hydrolase"/>
    <property type="match status" value="1"/>
</dbReference>
<sequence>MRRVACAPLAPRVGDLAANRALTLAAIGAARRRGADLLVLPELATSGYVFADAAEARSVAVGADDRLLTDWAEAAGELTLVAGFCELGDDEALYNSAAVLDGDGVRAVYRKTHLWDREHLVFTPGSAPPPVVDTRAGRLGVLICYDLEFPELTRSLAMRGAEVIVAPVNWPLVARPPGERPPEVVIAMAAARTNRVFAAVCDRTGTERGLRWTAGTTILDESGWVLAESVEDALVVADLDPARARDKSLSGRNDALADRRHELYGTGEAQPGASAR</sequence>
<dbReference type="InterPro" id="IPR001110">
    <property type="entry name" value="UPF0012_CS"/>
</dbReference>
<reference evidence="5 6" key="1">
    <citation type="submission" date="2017-02" db="EMBL/GenBank/DDBJ databases">
        <title>Draft genome of Saccharomonospora sp. 154.</title>
        <authorList>
            <person name="Alonso-Carmona G.S."/>
            <person name="De La Haba R."/>
            <person name="Vera-Gargallo B."/>
            <person name="Sandoval-Trujillo A.H."/>
            <person name="Ramirez-Duran N."/>
            <person name="Ventosa A."/>
        </authorList>
    </citation>
    <scope>NUCLEOTIDE SEQUENCE [LARGE SCALE GENOMIC DNA]</scope>
    <source>
        <strain evidence="5 6">LRS4.154</strain>
    </source>
</reference>
<protein>
    <submittedName>
        <fullName evidence="5">Hydrolase</fullName>
    </submittedName>
</protein>
<dbReference type="PANTHER" id="PTHR43674:SF2">
    <property type="entry name" value="BETA-UREIDOPROPIONASE"/>
    <property type="match status" value="1"/>
</dbReference>
<dbReference type="EMBL" id="MWIH01000003">
    <property type="protein sequence ID" value="OQO93845.1"/>
    <property type="molecule type" value="Genomic_DNA"/>
</dbReference>
<feature type="region of interest" description="Disordered" evidence="3">
    <location>
        <begin position="246"/>
        <end position="276"/>
    </location>
</feature>
<name>A0A1V9A9P3_SACPI</name>
<evidence type="ECO:0000256" key="1">
    <source>
        <dbReference type="ARBA" id="ARBA00010613"/>
    </source>
</evidence>
<evidence type="ECO:0000256" key="3">
    <source>
        <dbReference type="SAM" id="MobiDB-lite"/>
    </source>
</evidence>
<dbReference type="GO" id="GO:0050126">
    <property type="term" value="F:N-carbamoylputrescine amidase activity"/>
    <property type="evidence" value="ECO:0007669"/>
    <property type="project" value="TreeGrafter"/>
</dbReference>
<feature type="compositionally biased region" description="Basic and acidic residues" evidence="3">
    <location>
        <begin position="246"/>
        <end position="263"/>
    </location>
</feature>
<accession>A0A1V9A9P3</accession>
<evidence type="ECO:0000313" key="6">
    <source>
        <dbReference type="Proteomes" id="UP000192591"/>
    </source>
</evidence>
<evidence type="ECO:0000313" key="5">
    <source>
        <dbReference type="EMBL" id="OQO93845.1"/>
    </source>
</evidence>